<dbReference type="PANTHER" id="PTHR35910:SF6">
    <property type="entry name" value="2EXR DOMAIN-CONTAINING PROTEIN"/>
    <property type="match status" value="1"/>
</dbReference>
<keyword evidence="3" id="KW-1185">Reference proteome</keyword>
<evidence type="ECO:0000259" key="1">
    <source>
        <dbReference type="Pfam" id="PF20150"/>
    </source>
</evidence>
<dbReference type="OrthoDB" id="3513892at2759"/>
<protein>
    <recommendedName>
        <fullName evidence="1">2EXR domain-containing protein</fullName>
    </recommendedName>
</protein>
<dbReference type="Pfam" id="PF20150">
    <property type="entry name" value="2EXR"/>
    <property type="match status" value="1"/>
</dbReference>
<dbReference type="Proteomes" id="UP000326340">
    <property type="component" value="Unassembled WGS sequence"/>
</dbReference>
<evidence type="ECO:0000313" key="3">
    <source>
        <dbReference type="Proteomes" id="UP000326340"/>
    </source>
</evidence>
<feature type="non-terminal residue" evidence="2">
    <location>
        <position position="347"/>
    </location>
</feature>
<name>A0A5Q4BUQ2_9PEZI</name>
<sequence length="347" mass="40122">MASPPSRHLLLSAGLASLDLTDETPSQTFHLFGSLPPELRAQIWEFAALAASQPAVVARVLNKRTISRYRPWGFAFYERLMHRNDSFDLYRPTPALLHVCRESRTGLLNVIINRRGSREGKLEVLYLSRQHKEEGKGVYINFAVDTLLIYQVPHVPVMKDADHFANLQYLAMEWGLLSSWDSLDGCRAGVRFIRNFPRLRKLTLLVKFLVFNTLPPDEPGRRRREQTQKRHALRAILDDVYHAIDLSTDEQPMTDEGELWKEPEVRVVPKTRAWTPPRVEAWRPLPVTWVEAQRTVVVRIDGQKRLGEPNMDLWERSWHYLQAVLVDTTRRGFWRAAATTQGTRDAN</sequence>
<feature type="domain" description="2EXR" evidence="1">
    <location>
        <begin position="29"/>
        <end position="147"/>
    </location>
</feature>
<dbReference type="EMBL" id="PUHP01000377">
    <property type="protein sequence ID" value="TQN70511.1"/>
    <property type="molecule type" value="Genomic_DNA"/>
</dbReference>
<dbReference type="AlphaFoldDB" id="A0A5Q4BUQ2"/>
<accession>A0A5Q4BUQ2</accession>
<organism evidence="2 3">
    <name type="scientific">Colletotrichum shisoi</name>
    <dbReference type="NCBI Taxonomy" id="2078593"/>
    <lineage>
        <taxon>Eukaryota</taxon>
        <taxon>Fungi</taxon>
        <taxon>Dikarya</taxon>
        <taxon>Ascomycota</taxon>
        <taxon>Pezizomycotina</taxon>
        <taxon>Sordariomycetes</taxon>
        <taxon>Hypocreomycetidae</taxon>
        <taxon>Glomerellales</taxon>
        <taxon>Glomerellaceae</taxon>
        <taxon>Colletotrichum</taxon>
        <taxon>Colletotrichum destructivum species complex</taxon>
    </lineage>
</organism>
<proteinExistence type="predicted"/>
<comment type="caution">
    <text evidence="2">The sequence shown here is derived from an EMBL/GenBank/DDBJ whole genome shotgun (WGS) entry which is preliminary data.</text>
</comment>
<gene>
    <name evidence="2" type="ORF">CSHISOI_04976</name>
</gene>
<dbReference type="PANTHER" id="PTHR35910">
    <property type="entry name" value="2EXR DOMAIN-CONTAINING PROTEIN"/>
    <property type="match status" value="1"/>
</dbReference>
<reference evidence="2 3" key="1">
    <citation type="journal article" date="2019" name="Sci. Rep.">
        <title>Colletotrichum shisoi sp. nov., an anthracnose pathogen of Perilla frutescens in Japan: molecular phylogenetic, morphological and genomic evidence.</title>
        <authorList>
            <person name="Gan P."/>
            <person name="Tsushima A."/>
            <person name="Hiroyama R."/>
            <person name="Narusaka M."/>
            <person name="Takano Y."/>
            <person name="Narusaka Y."/>
            <person name="Kawaradani M."/>
            <person name="Damm U."/>
            <person name="Shirasu K."/>
        </authorList>
    </citation>
    <scope>NUCLEOTIDE SEQUENCE [LARGE SCALE GENOMIC DNA]</scope>
    <source>
        <strain evidence="2 3">PG-2018a</strain>
    </source>
</reference>
<evidence type="ECO:0000313" key="2">
    <source>
        <dbReference type="EMBL" id="TQN70511.1"/>
    </source>
</evidence>
<dbReference type="InterPro" id="IPR045518">
    <property type="entry name" value="2EXR"/>
</dbReference>